<name>A0A1H2WNL2_9RHOB</name>
<evidence type="ECO:0000313" key="5">
    <source>
        <dbReference type="Proteomes" id="UP000199118"/>
    </source>
</evidence>
<dbReference type="GO" id="GO:0016289">
    <property type="term" value="F:acyl-CoA hydrolase activity"/>
    <property type="evidence" value="ECO:0007669"/>
    <property type="project" value="UniProtKB-ARBA"/>
</dbReference>
<feature type="domain" description="Thioesterase" evidence="3">
    <location>
        <begin position="68"/>
        <end position="137"/>
    </location>
</feature>
<evidence type="ECO:0000256" key="2">
    <source>
        <dbReference type="SAM" id="MobiDB-lite"/>
    </source>
</evidence>
<keyword evidence="1" id="KW-0378">Hydrolase</keyword>
<reference evidence="4 5" key="1">
    <citation type="submission" date="2016-10" db="EMBL/GenBank/DDBJ databases">
        <authorList>
            <person name="de Groot N.N."/>
        </authorList>
    </citation>
    <scope>NUCLEOTIDE SEQUENCE [LARGE SCALE GENOMIC DNA]</scope>
    <source>
        <strain evidence="4 5">DSM 17890</strain>
    </source>
</reference>
<keyword evidence="5" id="KW-1185">Reference proteome</keyword>
<proteinExistence type="predicted"/>
<dbReference type="Pfam" id="PF03061">
    <property type="entry name" value="4HBT"/>
    <property type="match status" value="1"/>
</dbReference>
<dbReference type="InterPro" id="IPR029069">
    <property type="entry name" value="HotDog_dom_sf"/>
</dbReference>
<dbReference type="Gene3D" id="3.10.129.10">
    <property type="entry name" value="Hotdog Thioesterase"/>
    <property type="match status" value="1"/>
</dbReference>
<gene>
    <name evidence="4" type="ORF">SAMN05444336_102425</name>
</gene>
<dbReference type="SUPFAM" id="SSF54637">
    <property type="entry name" value="Thioesterase/thiol ester dehydrase-isomerase"/>
    <property type="match status" value="1"/>
</dbReference>
<organism evidence="4 5">
    <name type="scientific">Albimonas donghaensis</name>
    <dbReference type="NCBI Taxonomy" id="356660"/>
    <lineage>
        <taxon>Bacteria</taxon>
        <taxon>Pseudomonadati</taxon>
        <taxon>Pseudomonadota</taxon>
        <taxon>Alphaproteobacteria</taxon>
        <taxon>Rhodobacterales</taxon>
        <taxon>Paracoccaceae</taxon>
        <taxon>Albimonas</taxon>
    </lineage>
</organism>
<sequence>MTLDSPAPGFAPAPPAFTPRDPDWEARARALFEVQNMMRLLGYRLETLRPGAADLSAPVGEATRQQLGAAHAAMAFAGGDTAAGIAAATMLAPGDSVVTLEMKTNFLAPVNGARVLARGRVERAGRSVVVVRAEVDSIDADGVATRAAIMLGTMAVIRPRA</sequence>
<dbReference type="Proteomes" id="UP000199118">
    <property type="component" value="Unassembled WGS sequence"/>
</dbReference>
<dbReference type="CDD" id="cd03443">
    <property type="entry name" value="PaaI_thioesterase"/>
    <property type="match status" value="1"/>
</dbReference>
<dbReference type="RefSeq" id="WP_092681002.1">
    <property type="nucleotide sequence ID" value="NZ_FNMZ01000002.1"/>
</dbReference>
<evidence type="ECO:0000259" key="3">
    <source>
        <dbReference type="Pfam" id="PF03061"/>
    </source>
</evidence>
<dbReference type="NCBIfam" id="TIGR00369">
    <property type="entry name" value="unchar_dom_1"/>
    <property type="match status" value="1"/>
</dbReference>
<evidence type="ECO:0000313" key="4">
    <source>
        <dbReference type="EMBL" id="SDW81579.1"/>
    </source>
</evidence>
<evidence type="ECO:0000256" key="1">
    <source>
        <dbReference type="ARBA" id="ARBA00022801"/>
    </source>
</evidence>
<dbReference type="InterPro" id="IPR003736">
    <property type="entry name" value="PAAI_dom"/>
</dbReference>
<dbReference type="InterPro" id="IPR006683">
    <property type="entry name" value="Thioestr_dom"/>
</dbReference>
<dbReference type="OrthoDB" id="9806185at2"/>
<protein>
    <submittedName>
        <fullName evidence="4">Uncharacterized domain 1-containing protein</fullName>
    </submittedName>
</protein>
<dbReference type="AlphaFoldDB" id="A0A1H2WNL2"/>
<accession>A0A1H2WNL2</accession>
<dbReference type="STRING" id="356660.SAMN05444336_102425"/>
<dbReference type="EMBL" id="FNMZ01000002">
    <property type="protein sequence ID" value="SDW81579.1"/>
    <property type="molecule type" value="Genomic_DNA"/>
</dbReference>
<feature type="region of interest" description="Disordered" evidence="2">
    <location>
        <begin position="1"/>
        <end position="22"/>
    </location>
</feature>